<evidence type="ECO:0000313" key="2">
    <source>
        <dbReference type="EMBL" id="CAI4213206.1"/>
    </source>
</evidence>
<dbReference type="EMBL" id="CALLCH030000007">
    <property type="protein sequence ID" value="CAI4213206.1"/>
    <property type="molecule type" value="Genomic_DNA"/>
</dbReference>
<sequence>MDADAVQHEDVEIWPRLIGLLEPNPGLRPLQHNKVMIDGRSMRDMPAGTILAVSVVLDQNPLRGRDPPQTSGGSATALAPLVTLHRSLRKLVETGLCKGHRYPPPARRNEVGQVHGQQVEWMNDTRITPSLDDAEGASPPSPNCHAMARLRPRRPIRGKELLLALLAELDGRLGKVGVVHLPRGGDQPPQRKRHRRGAAPDVEDLGLRARRRLEGCRDGLVES</sequence>
<reference evidence="2" key="1">
    <citation type="submission" date="2022-11" db="EMBL/GenBank/DDBJ databases">
        <authorList>
            <person name="Scott C."/>
            <person name="Bruce N."/>
        </authorList>
    </citation>
    <scope>NUCLEOTIDE SEQUENCE</scope>
</reference>
<dbReference type="Proteomes" id="UP000838763">
    <property type="component" value="Unassembled WGS sequence"/>
</dbReference>
<comment type="caution">
    <text evidence="2">The sequence shown here is derived from an EMBL/GenBank/DDBJ whole genome shotgun (WGS) entry which is preliminary data.</text>
</comment>
<evidence type="ECO:0000256" key="1">
    <source>
        <dbReference type="SAM" id="MobiDB-lite"/>
    </source>
</evidence>
<dbReference type="AlphaFoldDB" id="A0A9P1H076"/>
<keyword evidence="3" id="KW-1185">Reference proteome</keyword>
<evidence type="ECO:0000313" key="3">
    <source>
        <dbReference type="Proteomes" id="UP000838763"/>
    </source>
</evidence>
<organism evidence="2 3">
    <name type="scientific">Parascedosporium putredinis</name>
    <dbReference type="NCBI Taxonomy" id="1442378"/>
    <lineage>
        <taxon>Eukaryota</taxon>
        <taxon>Fungi</taxon>
        <taxon>Dikarya</taxon>
        <taxon>Ascomycota</taxon>
        <taxon>Pezizomycotina</taxon>
        <taxon>Sordariomycetes</taxon>
        <taxon>Hypocreomycetidae</taxon>
        <taxon>Microascales</taxon>
        <taxon>Microascaceae</taxon>
        <taxon>Parascedosporium</taxon>
    </lineage>
</organism>
<protein>
    <submittedName>
        <fullName evidence="2">Uncharacterized protein</fullName>
    </submittedName>
</protein>
<feature type="region of interest" description="Disordered" evidence="1">
    <location>
        <begin position="181"/>
        <end position="204"/>
    </location>
</feature>
<proteinExistence type="predicted"/>
<accession>A0A9P1H076</accession>
<gene>
    <name evidence="2" type="ORF">PPNO1_LOCUS2956</name>
</gene>
<name>A0A9P1H076_9PEZI</name>